<accession>A0ABV5G6F7</accession>
<dbReference type="Proteomes" id="UP001589575">
    <property type="component" value="Unassembled WGS sequence"/>
</dbReference>
<evidence type="ECO:0000256" key="1">
    <source>
        <dbReference type="SAM" id="MobiDB-lite"/>
    </source>
</evidence>
<evidence type="ECO:0000313" key="2">
    <source>
        <dbReference type="EMBL" id="MFB9074538.1"/>
    </source>
</evidence>
<comment type="caution">
    <text evidence="2">The sequence shown here is derived from an EMBL/GenBank/DDBJ whole genome shotgun (WGS) entry which is preliminary data.</text>
</comment>
<organism evidence="2 3">
    <name type="scientific">Citricoccus parietis</name>
    <dbReference type="NCBI Taxonomy" id="592307"/>
    <lineage>
        <taxon>Bacteria</taxon>
        <taxon>Bacillati</taxon>
        <taxon>Actinomycetota</taxon>
        <taxon>Actinomycetes</taxon>
        <taxon>Micrococcales</taxon>
        <taxon>Micrococcaceae</taxon>
        <taxon>Citricoccus</taxon>
    </lineage>
</organism>
<feature type="compositionally biased region" description="Polar residues" evidence="1">
    <location>
        <begin position="18"/>
        <end position="42"/>
    </location>
</feature>
<dbReference type="EMBL" id="JBHMFI010000002">
    <property type="protein sequence ID" value="MFB9074538.1"/>
    <property type="molecule type" value="Genomic_DNA"/>
</dbReference>
<sequence length="42" mass="4519">MAAAHYSDHRKTHGPRVTSGSVPSRQNRPASSSCQETGRNPV</sequence>
<protein>
    <submittedName>
        <fullName evidence="2">Uncharacterized protein</fullName>
    </submittedName>
</protein>
<gene>
    <name evidence="2" type="ORF">ACFFX0_26440</name>
</gene>
<reference evidence="2 3" key="1">
    <citation type="submission" date="2024-09" db="EMBL/GenBank/DDBJ databases">
        <authorList>
            <person name="Sun Q."/>
            <person name="Mori K."/>
        </authorList>
    </citation>
    <scope>NUCLEOTIDE SEQUENCE [LARGE SCALE GENOMIC DNA]</scope>
    <source>
        <strain evidence="2 3">CCM 7609</strain>
    </source>
</reference>
<evidence type="ECO:0000313" key="3">
    <source>
        <dbReference type="Proteomes" id="UP001589575"/>
    </source>
</evidence>
<name>A0ABV5G6F7_9MICC</name>
<keyword evidence="3" id="KW-1185">Reference proteome</keyword>
<feature type="region of interest" description="Disordered" evidence="1">
    <location>
        <begin position="1"/>
        <end position="42"/>
    </location>
</feature>
<proteinExistence type="predicted"/>